<organism evidence="3 4">
    <name type="scientific">Blautia obeum</name>
    <dbReference type="NCBI Taxonomy" id="40520"/>
    <lineage>
        <taxon>Bacteria</taxon>
        <taxon>Bacillati</taxon>
        <taxon>Bacillota</taxon>
        <taxon>Clostridia</taxon>
        <taxon>Lachnospirales</taxon>
        <taxon>Lachnospiraceae</taxon>
        <taxon>Blautia</taxon>
    </lineage>
</organism>
<keyword evidence="1 2" id="KW-0238">DNA-binding</keyword>
<name>A0A411ZPA5_9FIRM</name>
<protein>
    <submittedName>
        <fullName evidence="3">Single-stranded DNA-binding protein</fullName>
    </submittedName>
</protein>
<dbReference type="Pfam" id="PF00436">
    <property type="entry name" value="SSB"/>
    <property type="match status" value="1"/>
</dbReference>
<dbReference type="CDD" id="cd04496">
    <property type="entry name" value="SSB_OBF"/>
    <property type="match status" value="1"/>
</dbReference>
<reference evidence="3 4" key="1">
    <citation type="submission" date="2018-08" db="EMBL/GenBank/DDBJ databases">
        <title>A genome reference for cultivated species of the human gut microbiota.</title>
        <authorList>
            <person name="Zou Y."/>
            <person name="Xue W."/>
            <person name="Luo G."/>
        </authorList>
    </citation>
    <scope>NUCLEOTIDE SEQUENCE [LARGE SCALE GENOMIC DNA]</scope>
    <source>
        <strain evidence="3 4">AF29-2BH</strain>
    </source>
</reference>
<evidence type="ECO:0000313" key="3">
    <source>
        <dbReference type="EMBL" id="RGQ04696.1"/>
    </source>
</evidence>
<comment type="caution">
    <text evidence="3">The sequence shown here is derived from an EMBL/GenBank/DDBJ whole genome shotgun (WGS) entry which is preliminary data.</text>
</comment>
<accession>A0A411ZPA5</accession>
<dbReference type="InterPro" id="IPR000424">
    <property type="entry name" value="Primosome_PriB/ssb"/>
</dbReference>
<dbReference type="Gene3D" id="2.40.50.140">
    <property type="entry name" value="Nucleic acid-binding proteins"/>
    <property type="match status" value="1"/>
</dbReference>
<evidence type="ECO:0000313" key="4">
    <source>
        <dbReference type="Proteomes" id="UP000283585"/>
    </source>
</evidence>
<evidence type="ECO:0000256" key="2">
    <source>
        <dbReference type="PROSITE-ProRule" id="PRU00252"/>
    </source>
</evidence>
<dbReference type="GO" id="GO:0003697">
    <property type="term" value="F:single-stranded DNA binding"/>
    <property type="evidence" value="ECO:0007669"/>
    <property type="project" value="InterPro"/>
</dbReference>
<sequence>MRRFTTPYPNKKKLEEVIMINTIAISGNLAQDLEVRPGKNPNESYVTFSLCIHFFNGEEYVKCIAGGKTADYLIKNAKKGDHVGVTGKIRLNKWTNRNGGEVQELGISVADADWSPKGAVANMQQSQQSQVPQKNYGGQPMQLASSVYRNSAATYQGACKGNQQRQTQHFPYDEHGNFIPPRFEY</sequence>
<dbReference type="AlphaFoldDB" id="A0A411ZPA5"/>
<dbReference type="SUPFAM" id="SSF50249">
    <property type="entry name" value="Nucleic acid-binding proteins"/>
    <property type="match status" value="1"/>
</dbReference>
<proteinExistence type="predicted"/>
<evidence type="ECO:0000256" key="1">
    <source>
        <dbReference type="ARBA" id="ARBA00023125"/>
    </source>
</evidence>
<gene>
    <name evidence="3" type="ORF">DWZ12_08995</name>
</gene>
<dbReference type="PROSITE" id="PS50935">
    <property type="entry name" value="SSB"/>
    <property type="match status" value="1"/>
</dbReference>
<dbReference type="EMBL" id="QRSS01000009">
    <property type="protein sequence ID" value="RGQ04696.1"/>
    <property type="molecule type" value="Genomic_DNA"/>
</dbReference>
<dbReference type="Proteomes" id="UP000283585">
    <property type="component" value="Unassembled WGS sequence"/>
</dbReference>
<dbReference type="InterPro" id="IPR012340">
    <property type="entry name" value="NA-bd_OB-fold"/>
</dbReference>